<evidence type="ECO:0000259" key="3">
    <source>
        <dbReference type="Pfam" id="PF24883"/>
    </source>
</evidence>
<dbReference type="VEuPathDB" id="FungiDB:FOMG_09413"/>
<feature type="compositionally biased region" description="Low complexity" evidence="2">
    <location>
        <begin position="679"/>
        <end position="689"/>
    </location>
</feature>
<proteinExistence type="predicted"/>
<keyword evidence="1" id="KW-0677">Repeat</keyword>
<feature type="compositionally biased region" description="Basic and acidic residues" evidence="2">
    <location>
        <begin position="769"/>
        <end position="778"/>
    </location>
</feature>
<feature type="domain" description="Nephrocystin 3-like N-terminal" evidence="3">
    <location>
        <begin position="106"/>
        <end position="258"/>
    </location>
</feature>
<accession>X0A5R7</accession>
<evidence type="ECO:0000313" key="4">
    <source>
        <dbReference type="EMBL" id="EXK36217.1"/>
    </source>
</evidence>
<reference evidence="4" key="2">
    <citation type="submission" date="2012-05" db="EMBL/GenBank/DDBJ databases">
        <title>Annotation of the Genome Sequence of Fusarium oxysporum f. sp. melonis 26406.</title>
        <authorList>
            <consortium name="The Broad Institute Genomics Platform"/>
            <person name="Ma L.-J."/>
            <person name="Corby-Kistler H."/>
            <person name="Broz K."/>
            <person name="Gale L.R."/>
            <person name="Jonkers W."/>
            <person name="O'Donnell K."/>
            <person name="Ploetz R."/>
            <person name="Steinberg C."/>
            <person name="Schwartz D.C."/>
            <person name="VanEtten H."/>
            <person name="Zhou S."/>
            <person name="Young S.K."/>
            <person name="Zeng Q."/>
            <person name="Gargeya S."/>
            <person name="Fitzgerald M."/>
            <person name="Abouelleil A."/>
            <person name="Alvarado L."/>
            <person name="Chapman S.B."/>
            <person name="Gainer-Dewar J."/>
            <person name="Goldberg J."/>
            <person name="Griggs A."/>
            <person name="Gujja S."/>
            <person name="Hansen M."/>
            <person name="Howarth C."/>
            <person name="Imamovic A."/>
            <person name="Ireland A."/>
            <person name="Larimer J."/>
            <person name="McCowan C."/>
            <person name="Murphy C."/>
            <person name="Pearson M."/>
            <person name="Poon T.W."/>
            <person name="Priest M."/>
            <person name="Roberts A."/>
            <person name="Saif S."/>
            <person name="Shea T."/>
            <person name="Sykes S."/>
            <person name="Wortman J."/>
            <person name="Nusbaum C."/>
            <person name="Birren B."/>
        </authorList>
    </citation>
    <scope>NUCLEOTIDE SEQUENCE</scope>
    <source>
        <strain evidence="4">26406</strain>
    </source>
</reference>
<dbReference type="HOGENOM" id="CLU_335244_0_0_1"/>
<feature type="compositionally biased region" description="Basic and acidic residues" evidence="2">
    <location>
        <begin position="710"/>
        <end position="727"/>
    </location>
</feature>
<organism evidence="4">
    <name type="scientific">Fusarium oxysporum f. sp. melonis 26406</name>
    <dbReference type="NCBI Taxonomy" id="1089452"/>
    <lineage>
        <taxon>Eukaryota</taxon>
        <taxon>Fungi</taxon>
        <taxon>Dikarya</taxon>
        <taxon>Ascomycota</taxon>
        <taxon>Pezizomycotina</taxon>
        <taxon>Sordariomycetes</taxon>
        <taxon>Hypocreomycetidae</taxon>
        <taxon>Hypocreales</taxon>
        <taxon>Nectriaceae</taxon>
        <taxon>Fusarium</taxon>
        <taxon>Fusarium oxysporum species complex</taxon>
    </lineage>
</organism>
<gene>
    <name evidence="4" type="ORF">FOMG_09413</name>
</gene>
<dbReference type="OrthoDB" id="5081713at2759"/>
<reference evidence="4" key="1">
    <citation type="submission" date="2012-04" db="EMBL/GenBank/DDBJ databases">
        <title>The Genome Sequence of Fusarium oxysporum melonis.</title>
        <authorList>
            <consortium name="The Broad Institute Genome Sequencing Platform"/>
            <person name="Ma L.-J."/>
            <person name="Gale L.R."/>
            <person name="Schwartz D.C."/>
            <person name="Zhou S."/>
            <person name="Corby-Kistler H."/>
            <person name="Young S.K."/>
            <person name="Zeng Q."/>
            <person name="Gargeya S."/>
            <person name="Fitzgerald M."/>
            <person name="Haas B."/>
            <person name="Abouelleil A."/>
            <person name="Alvarado L."/>
            <person name="Arachchi H.M."/>
            <person name="Berlin A."/>
            <person name="Brown A."/>
            <person name="Chapman S.B."/>
            <person name="Chen Z."/>
            <person name="Dunbar C."/>
            <person name="Freedman E."/>
            <person name="Gearin G."/>
            <person name="Goldberg J."/>
            <person name="Griggs A."/>
            <person name="Gujja S."/>
            <person name="Heiman D."/>
            <person name="Howarth C."/>
            <person name="Larson L."/>
            <person name="Lui A."/>
            <person name="MacDonald P.J.P."/>
            <person name="Montmayeur A."/>
            <person name="Murphy C."/>
            <person name="Neiman D."/>
            <person name="Pearson M."/>
            <person name="Priest M."/>
            <person name="Roberts A."/>
            <person name="Saif S."/>
            <person name="Shea T."/>
            <person name="Shenoy N."/>
            <person name="Sisk P."/>
            <person name="Stolte C."/>
            <person name="Sykes S."/>
            <person name="Wortman J."/>
            <person name="Nusbaum C."/>
            <person name="Birren B."/>
        </authorList>
    </citation>
    <scope>NUCLEOTIDE SEQUENCE</scope>
    <source>
        <strain evidence="4">26406</strain>
    </source>
</reference>
<protein>
    <recommendedName>
        <fullName evidence="3">Nephrocystin 3-like N-terminal domain-containing protein</fullName>
    </recommendedName>
</protein>
<dbReference type="PANTHER" id="PTHR10039:SF5">
    <property type="entry name" value="NACHT DOMAIN-CONTAINING PROTEIN"/>
    <property type="match status" value="1"/>
</dbReference>
<dbReference type="Proteomes" id="UP000030703">
    <property type="component" value="Unassembled WGS sequence"/>
</dbReference>
<sequence>MSGPSQLHQAGSEFASTITGHNVDLGNETLTRRDTAQTINYHNYYGRSTAILDEKACEHRGEKRKCTDDEEQSRQINPPLENLLQSLRFNQIDARHDNIKKAHAKTCKWILKRGEYLDWLNPDKVDEHHGFLWIKGKPGAGKSTLMKFILSNARRRMKDKTIISFFFNARGEELEKSTTGMYRSLLLQMLQQLPRLHSLLDPGLILGISENHDWSVEALRTLFEQTLEGLGDSSVVVFIDALDECDESEIRSMVSSFKNLGNLSAAEGVSFQEIFRKRFFDQLTDSLSLSKEDSRRVSRSIYYYDQVARSSDENWTLFESGKEATTSRLRPVKCPKPDQAFFLPIYHHRNNSGLPKVADPKARQWSQAGDSQPVEPFTWSTLQALNKFGLEPSPFRIFEKSPLEANLRCYPWLIVEHKKEKDQNEALERVVNCQAANAAACAISLVQQTAQYAVKLPRHAHIPPIPVITTVGPFVTVWLMYFAEDFDAPCSRRDTDEVITRRWKEGYVMRAIWKGDVKNLTDIMAFQMIIENTHTWATRVFKPLIASYIEQWKHIHSEQKTGMVSDLLLTAKSEAFRQKTIEKRRLVVPVVRDLLDAPAGMELDDTAHKKVTPLFLGMLMHQICSTEREFISSQIDKAVTDRLQVIVTNGSTVTTQVEALHRVEATAQLPLRSRREETTQSSNSTQDSQIPEVDNDNPDDSDYHPTSSESRSRSPSDAHTDDGDARSEVAVSVASTSAFSFSSFSKDTTVVWRPPSDPETPKAGSSSKKGSERPDILHRQSSQPSEDSDDATPKPTTVGHGTDFNFASPISGSPLERLGKNALDGPPVFAGRSPPGQPKWPPGRKFVSPKT</sequence>
<dbReference type="PANTHER" id="PTHR10039">
    <property type="entry name" value="AMELOGENIN"/>
    <property type="match status" value="1"/>
</dbReference>
<dbReference type="EMBL" id="JH659334">
    <property type="protein sequence ID" value="EXK36217.1"/>
    <property type="molecule type" value="Genomic_DNA"/>
</dbReference>
<dbReference type="InterPro" id="IPR027417">
    <property type="entry name" value="P-loop_NTPase"/>
</dbReference>
<dbReference type="InterPro" id="IPR056884">
    <property type="entry name" value="NPHP3-like_N"/>
</dbReference>
<dbReference type="SUPFAM" id="SSF52540">
    <property type="entry name" value="P-loop containing nucleoside triphosphate hydrolases"/>
    <property type="match status" value="1"/>
</dbReference>
<feature type="region of interest" description="Disordered" evidence="2">
    <location>
        <begin position="746"/>
        <end position="851"/>
    </location>
</feature>
<evidence type="ECO:0000256" key="2">
    <source>
        <dbReference type="SAM" id="MobiDB-lite"/>
    </source>
</evidence>
<dbReference type="Gene3D" id="3.40.50.300">
    <property type="entry name" value="P-loop containing nucleotide triphosphate hydrolases"/>
    <property type="match status" value="1"/>
</dbReference>
<name>X0A5R7_FUSOX</name>
<evidence type="ECO:0000256" key="1">
    <source>
        <dbReference type="ARBA" id="ARBA00022737"/>
    </source>
</evidence>
<dbReference type="AlphaFoldDB" id="X0A5R7"/>
<dbReference type="Pfam" id="PF24883">
    <property type="entry name" value="NPHP3_N"/>
    <property type="match status" value="1"/>
</dbReference>
<feature type="region of interest" description="Disordered" evidence="2">
    <location>
        <begin position="668"/>
        <end position="728"/>
    </location>
</feature>